<protein>
    <submittedName>
        <fullName evidence="2">(wild Malaysian banana) hypothetical protein</fullName>
    </submittedName>
</protein>
<feature type="compositionally biased region" description="Gly residues" evidence="1">
    <location>
        <begin position="102"/>
        <end position="115"/>
    </location>
</feature>
<feature type="compositionally biased region" description="Low complexity" evidence="1">
    <location>
        <begin position="19"/>
        <end position="31"/>
    </location>
</feature>
<feature type="region of interest" description="Disordered" evidence="1">
    <location>
        <begin position="1"/>
        <end position="36"/>
    </location>
</feature>
<keyword evidence="4" id="KW-1185">Reference proteome</keyword>
<feature type="region of interest" description="Disordered" evidence="1">
    <location>
        <begin position="96"/>
        <end position="141"/>
    </location>
</feature>
<evidence type="ECO:0000256" key="1">
    <source>
        <dbReference type="SAM" id="MobiDB-lite"/>
    </source>
</evidence>
<evidence type="ECO:0000313" key="2">
    <source>
        <dbReference type="EMBL" id="CAG1844999.1"/>
    </source>
</evidence>
<dbReference type="Proteomes" id="UP000012960">
    <property type="component" value="Unplaced"/>
</dbReference>
<reference evidence="3" key="2">
    <citation type="submission" date="2021-05" db="UniProtKB">
        <authorList>
            <consortium name="EnsemblPlants"/>
        </authorList>
    </citation>
    <scope>IDENTIFICATION</scope>
    <source>
        <strain evidence="3">subsp. malaccensis</strain>
    </source>
</reference>
<name>A0A804HNI7_MUSAM</name>
<proteinExistence type="predicted"/>
<dbReference type="Gramene" id="Ma00_t05310.1">
    <property type="protein sequence ID" value="Ma00_p05310.1"/>
    <property type="gene ID" value="Ma00_g05310"/>
</dbReference>
<dbReference type="EnsemblPlants" id="Ma00_t05310.1">
    <property type="protein sequence ID" value="Ma00_p05310.1"/>
    <property type="gene ID" value="Ma00_g05310"/>
</dbReference>
<dbReference type="AlphaFoldDB" id="A0A804HNI7"/>
<gene>
    <name evidence="2" type="ORF">GSMUA_147940.1</name>
</gene>
<evidence type="ECO:0000313" key="4">
    <source>
        <dbReference type="Proteomes" id="UP000012960"/>
    </source>
</evidence>
<organism evidence="3 4">
    <name type="scientific">Musa acuminata subsp. malaccensis</name>
    <name type="common">Wild banana</name>
    <name type="synonym">Musa malaccensis</name>
    <dbReference type="NCBI Taxonomy" id="214687"/>
    <lineage>
        <taxon>Eukaryota</taxon>
        <taxon>Viridiplantae</taxon>
        <taxon>Streptophyta</taxon>
        <taxon>Embryophyta</taxon>
        <taxon>Tracheophyta</taxon>
        <taxon>Spermatophyta</taxon>
        <taxon>Magnoliopsida</taxon>
        <taxon>Liliopsida</taxon>
        <taxon>Zingiberales</taxon>
        <taxon>Musaceae</taxon>
        <taxon>Musa</taxon>
    </lineage>
</organism>
<feature type="compositionally biased region" description="Polar residues" evidence="1">
    <location>
        <begin position="126"/>
        <end position="141"/>
    </location>
</feature>
<sequence>MPAIGSLATASRKPRPRGSSTASASATAASSGGDRVHRCSVCLKTFPLGKALGAQEVPQRRERRQRQYLGGDDVVRGGKLEAQGVLSEPAKVAGLGVQRSQGLGGGGGEGGGGGPEPADFQEIETSHPSLSESTSLNVPAQ</sequence>
<evidence type="ECO:0000313" key="3">
    <source>
        <dbReference type="EnsemblPlants" id="Ma00_p05310.1"/>
    </source>
</evidence>
<accession>A0A804HNI7</accession>
<dbReference type="EMBL" id="HG996471">
    <property type="protein sequence ID" value="CAG1844999.1"/>
    <property type="molecule type" value="Genomic_DNA"/>
</dbReference>
<dbReference type="InParanoid" id="A0A804HNI7"/>
<reference evidence="2" key="1">
    <citation type="submission" date="2021-03" db="EMBL/GenBank/DDBJ databases">
        <authorList>
            <consortium name="Genoscope - CEA"/>
            <person name="William W."/>
        </authorList>
    </citation>
    <scope>NUCLEOTIDE SEQUENCE</scope>
    <source>
        <strain evidence="2">Doubled-haploid Pahang</strain>
    </source>
</reference>